<feature type="non-terminal residue" evidence="1">
    <location>
        <position position="1"/>
    </location>
</feature>
<evidence type="ECO:0000313" key="1">
    <source>
        <dbReference type="EMBL" id="CAG7881486.1"/>
    </source>
</evidence>
<feature type="non-terminal residue" evidence="1">
    <location>
        <position position="94"/>
    </location>
</feature>
<protein>
    <submittedName>
        <fullName evidence="1">Uncharacterized protein</fullName>
    </submittedName>
</protein>
<dbReference type="Gramene" id="A03p28290.2_BraZ1">
    <property type="protein sequence ID" value="A03p28290.2_BraZ1.CDS.1"/>
    <property type="gene ID" value="A03g28290.2_BraZ1"/>
</dbReference>
<accession>A0A8D9LNX2</accession>
<dbReference type="EMBL" id="LS974619">
    <property type="protein sequence ID" value="CAG7881486.1"/>
    <property type="molecule type" value="Genomic_DNA"/>
</dbReference>
<name>A0A8D9LNX2_BRACM</name>
<evidence type="ECO:0000313" key="2">
    <source>
        <dbReference type="Proteomes" id="UP000694005"/>
    </source>
</evidence>
<sequence>SEFASSLDAVSSRLDSGAFSRLGDNGSASSSLSSSLIASFPPSPAPLPPSSPSYPMVSPEIFLPHFRLRFSHSTSFCLDSGAFSQLGDDGSAYV</sequence>
<gene>
    <name evidence="1" type="ORF">BRAPAZ1V2_A03P28290.2</name>
</gene>
<proteinExistence type="predicted"/>
<reference evidence="1 2" key="1">
    <citation type="submission" date="2021-07" db="EMBL/GenBank/DDBJ databases">
        <authorList>
            <consortium name="Genoscope - CEA"/>
            <person name="William W."/>
        </authorList>
    </citation>
    <scope>NUCLEOTIDE SEQUENCE [LARGE SCALE GENOMIC DNA]</scope>
</reference>
<dbReference type="AlphaFoldDB" id="A0A8D9LNX2"/>
<dbReference type="Proteomes" id="UP000694005">
    <property type="component" value="Chromosome A03"/>
</dbReference>
<organism evidence="1 2">
    <name type="scientific">Brassica campestris</name>
    <name type="common">Field mustard</name>
    <dbReference type="NCBI Taxonomy" id="3711"/>
    <lineage>
        <taxon>Eukaryota</taxon>
        <taxon>Viridiplantae</taxon>
        <taxon>Streptophyta</taxon>
        <taxon>Embryophyta</taxon>
        <taxon>Tracheophyta</taxon>
        <taxon>Spermatophyta</taxon>
        <taxon>Magnoliopsida</taxon>
        <taxon>eudicotyledons</taxon>
        <taxon>Gunneridae</taxon>
        <taxon>Pentapetalae</taxon>
        <taxon>rosids</taxon>
        <taxon>malvids</taxon>
        <taxon>Brassicales</taxon>
        <taxon>Brassicaceae</taxon>
        <taxon>Brassiceae</taxon>
        <taxon>Brassica</taxon>
    </lineage>
</organism>